<evidence type="ECO:0000313" key="3">
    <source>
        <dbReference type="Proteomes" id="UP000677616"/>
    </source>
</evidence>
<feature type="transmembrane region" description="Helical" evidence="1">
    <location>
        <begin position="6"/>
        <end position="24"/>
    </location>
</feature>
<keyword evidence="1" id="KW-0812">Transmembrane</keyword>
<dbReference type="RefSeq" id="WP_212572732.1">
    <property type="nucleotide sequence ID" value="NZ_CP073084.1"/>
</dbReference>
<sequence length="131" mass="15165">MKNKKYLYLLPLIFLIIGVVGILSHREQKFQGTFYRVLVHEATRTKTLSLEEIIEVDGVEVIIKDTNSTETQLIDSEEKSISYKGHKYFYNYNTGHLTLTRDLGNGNFETIEFISKESPMFEAYQKGEVGY</sequence>
<organism evidence="2 3">
    <name type="scientific">Streptococcus oriscaviae</name>
    <dbReference type="NCBI Taxonomy" id="2781599"/>
    <lineage>
        <taxon>Bacteria</taxon>
        <taxon>Bacillati</taxon>
        <taxon>Bacillota</taxon>
        <taxon>Bacilli</taxon>
        <taxon>Lactobacillales</taxon>
        <taxon>Streptococcaceae</taxon>
        <taxon>Streptococcus</taxon>
    </lineage>
</organism>
<accession>A0ABX7YMZ3</accession>
<name>A0ABX7YMZ3_9STRE</name>
<gene>
    <name evidence="2" type="ORF">INT76_04785</name>
</gene>
<dbReference type="Proteomes" id="UP000677616">
    <property type="component" value="Chromosome"/>
</dbReference>
<evidence type="ECO:0000313" key="2">
    <source>
        <dbReference type="EMBL" id="QUE55192.1"/>
    </source>
</evidence>
<keyword evidence="1" id="KW-0472">Membrane</keyword>
<protein>
    <submittedName>
        <fullName evidence="2">Uncharacterized protein</fullName>
    </submittedName>
</protein>
<evidence type="ECO:0000256" key="1">
    <source>
        <dbReference type="SAM" id="Phobius"/>
    </source>
</evidence>
<dbReference type="EMBL" id="CP073084">
    <property type="protein sequence ID" value="QUE55192.1"/>
    <property type="molecule type" value="Genomic_DNA"/>
</dbReference>
<proteinExistence type="predicted"/>
<keyword evidence="3" id="KW-1185">Reference proteome</keyword>
<keyword evidence="1" id="KW-1133">Transmembrane helix</keyword>
<reference evidence="2 3" key="1">
    <citation type="submission" date="2021-04" db="EMBL/GenBank/DDBJ databases">
        <title>Complete genome sequence of a novel Streptococcus species.</title>
        <authorList>
            <person name="Teng J.L.L."/>
        </authorList>
    </citation>
    <scope>NUCLEOTIDE SEQUENCE [LARGE SCALE GENOMIC DNA]</scope>
    <source>
        <strain evidence="2 3">HKU75</strain>
    </source>
</reference>